<reference evidence="1" key="1">
    <citation type="submission" date="2019-09" db="EMBL/GenBank/DDBJ databases">
        <title>Characterisation of the sponge microbiome using genome-centric metagenomics.</title>
        <authorList>
            <person name="Engelberts J.P."/>
            <person name="Robbins S.J."/>
            <person name="De Goeij J.M."/>
            <person name="Aranda M."/>
            <person name="Bell S.C."/>
            <person name="Webster N.S."/>
        </authorList>
    </citation>
    <scope>NUCLEOTIDE SEQUENCE</scope>
    <source>
        <strain evidence="1">SB0664_bin_27</strain>
    </source>
</reference>
<dbReference type="EMBL" id="VXRG01000109">
    <property type="protein sequence ID" value="MXY94379.1"/>
    <property type="molecule type" value="Genomic_DNA"/>
</dbReference>
<dbReference type="GO" id="GO:0005506">
    <property type="term" value="F:iron ion binding"/>
    <property type="evidence" value="ECO:0007669"/>
    <property type="project" value="UniProtKB-ARBA"/>
</dbReference>
<evidence type="ECO:0000313" key="1">
    <source>
        <dbReference type="EMBL" id="MXY94379.1"/>
    </source>
</evidence>
<keyword evidence="1" id="KW-0223">Dioxygenase</keyword>
<organism evidence="1">
    <name type="scientific">Caldilineaceae bacterium SB0664_bin_27</name>
    <dbReference type="NCBI Taxonomy" id="2605260"/>
    <lineage>
        <taxon>Bacteria</taxon>
        <taxon>Bacillati</taxon>
        <taxon>Chloroflexota</taxon>
        <taxon>Caldilineae</taxon>
        <taxon>Caldilineales</taxon>
        <taxon>Caldilineaceae</taxon>
    </lineage>
</organism>
<dbReference type="Gene3D" id="2.60.120.620">
    <property type="entry name" value="q2cbj1_9rhob like domain"/>
    <property type="match status" value="1"/>
</dbReference>
<proteinExistence type="predicted"/>
<dbReference type="InterPro" id="IPR008775">
    <property type="entry name" value="Phytyl_CoA_dOase-like"/>
</dbReference>
<dbReference type="PANTHER" id="PTHR20883">
    <property type="entry name" value="PHYTANOYL-COA DIOXYGENASE DOMAIN CONTAINING 1"/>
    <property type="match status" value="1"/>
</dbReference>
<dbReference type="SUPFAM" id="SSF51197">
    <property type="entry name" value="Clavaminate synthase-like"/>
    <property type="match status" value="1"/>
</dbReference>
<comment type="caution">
    <text evidence="1">The sequence shown here is derived from an EMBL/GenBank/DDBJ whole genome shotgun (WGS) entry which is preliminary data.</text>
</comment>
<keyword evidence="1" id="KW-0560">Oxidoreductase</keyword>
<name>A0A6B0YWK2_9CHLR</name>
<dbReference type="Pfam" id="PF05721">
    <property type="entry name" value="PhyH"/>
    <property type="match status" value="1"/>
</dbReference>
<dbReference type="PANTHER" id="PTHR20883:SF48">
    <property type="entry name" value="ECTOINE DIOXYGENASE"/>
    <property type="match status" value="1"/>
</dbReference>
<gene>
    <name evidence="1" type="ORF">F4Y42_13145</name>
</gene>
<dbReference type="AlphaFoldDB" id="A0A6B0YWK2"/>
<sequence>MKLSQQQLNLFNDFGFLVFRGLLSREEMELYSREFNTGLDSWIEGGKHDGKSRHYASLMEEKSPFIAGLADDPRFADVAEQLLGKDVLAIAVDGNYHVDDTLWHPDTSSLAYTAVKFCIYPDPLDGSNGALRVIPGSHRDPFHSQISRDPENAYNLAQSEVPSYTFESQPGDVLVFNVALWHAAFGGGNGRRQGVVVYYEDPETPEASAAIQQQMRGNQKFFAQTGRPMYGPYWRSIDGARHQRWIRRLAELDALETP</sequence>
<dbReference type="GO" id="GO:0016706">
    <property type="term" value="F:2-oxoglutarate-dependent dioxygenase activity"/>
    <property type="evidence" value="ECO:0007669"/>
    <property type="project" value="UniProtKB-ARBA"/>
</dbReference>
<protein>
    <submittedName>
        <fullName evidence="1">Phytanoyl-CoA dioxygenase family protein</fullName>
    </submittedName>
</protein>
<accession>A0A6B0YWK2</accession>